<comment type="caution">
    <text evidence="20">The sequence shown here is derived from an EMBL/GenBank/DDBJ whole genome shotgun (WGS) entry which is preliminary data.</text>
</comment>
<keyword evidence="4 18" id="KW-1003">Cell membrane</keyword>
<proteinExistence type="inferred from homology"/>
<dbReference type="GO" id="GO:0047134">
    <property type="term" value="F:protein-disulfide reductase [NAD(P)H] activity"/>
    <property type="evidence" value="ECO:0007669"/>
    <property type="project" value="UniProtKB-UniRule"/>
</dbReference>
<keyword evidence="5 18" id="KW-0997">Cell inner membrane</keyword>
<sequence length="597" mass="62577" precursor="true">MQAYLHSTYRSAWQWLAALLACLSFALPAHAVNQDDLLPPEQAFAAKVVRNDKQLELTLDVASGYYLYRDRISVSSTPAELTGKPALPVGQEKSDPYFGKQVIYHGKQVITIPLAAGAPDNFQLNVRLQGCAEAGVCYPPYTHKLQVGGNGGVAGKLSAWTGDADTAGKSSAGNSELAAQGWLTTLGTFLLAGLGMAFTACMYPLLPIVSSLIAGQGATITRRRGFLLSLLYVQGLALTYTAVGVVAGLTGSLLTIWLQQPAVVLSASALMVVFALSMFDLFTIQLPSGLQSRLNDTSNRLSGGKAVTVFLMGALSALLVGPCVAPPLALALGYIGSTGDAVLGGAALYAMALGLGLPLIAIGTFGGQVLPRAGNWMKAVKAAFGVLMLALAIWLATPFLPAALVMLLWAALLIGTAVFIGAFDSLSAGSKTSARLGKALGLLLFLLGGAQLLGLLSGADNPRYPLRLIASSNAEGHAQQNFQPVSSIAELDAKLAEAKAGGKPLLLDFYADWCIACKEMEAEVFPQPQVAAQLQRFTLLRADVTANSAEHQALLKRFGLFGPPGIILFDPQSRESNRVVGYTPAEAFARELGKVAN</sequence>
<organism evidence="20 21">
    <name type="scientific">Chromobacterium sphagni</name>
    <dbReference type="NCBI Taxonomy" id="1903179"/>
    <lineage>
        <taxon>Bacteria</taxon>
        <taxon>Pseudomonadati</taxon>
        <taxon>Pseudomonadota</taxon>
        <taxon>Betaproteobacteria</taxon>
        <taxon>Neisseriales</taxon>
        <taxon>Chromobacteriaceae</taxon>
        <taxon>Chromobacterium</taxon>
    </lineage>
</organism>
<dbReference type="EMBL" id="MKCS01000002">
    <property type="protein sequence ID" value="OHX11706.1"/>
    <property type="molecule type" value="Genomic_DNA"/>
</dbReference>
<dbReference type="InterPro" id="IPR036929">
    <property type="entry name" value="DsbDN_sf"/>
</dbReference>
<evidence type="ECO:0000256" key="6">
    <source>
        <dbReference type="ARBA" id="ARBA00022692"/>
    </source>
</evidence>
<dbReference type="Pfam" id="PF11412">
    <property type="entry name" value="DsbD_N"/>
    <property type="match status" value="1"/>
</dbReference>
<evidence type="ECO:0000256" key="18">
    <source>
        <dbReference type="HAMAP-Rule" id="MF_00399"/>
    </source>
</evidence>
<dbReference type="InterPro" id="IPR035671">
    <property type="entry name" value="DsbD_gamma"/>
</dbReference>
<dbReference type="Pfam" id="PF02683">
    <property type="entry name" value="DsbD_TM"/>
    <property type="match status" value="1"/>
</dbReference>
<feature type="domain" description="Thioredoxin" evidence="19">
    <location>
        <begin position="455"/>
        <end position="597"/>
    </location>
</feature>
<feature type="transmembrane region" description="Helical" evidence="18">
    <location>
        <begin position="439"/>
        <end position="459"/>
    </location>
</feature>
<comment type="function">
    <text evidence="18">Required to facilitate the formation of correct disulfide bonds in some periplasmic proteins and for the assembly of the periplasmic c-type cytochromes. Acts by transferring electrons from cytoplasmic thioredoxin to the periplasm. This transfer involves a cascade of disulfide bond formation and reduction steps.</text>
</comment>
<dbReference type="PROSITE" id="PS51352">
    <property type="entry name" value="THIOREDOXIN_2"/>
    <property type="match status" value="1"/>
</dbReference>
<keyword evidence="6 18" id="KW-0812">Transmembrane</keyword>
<dbReference type="InterPro" id="IPR022910">
    <property type="entry name" value="Thiol_diS_interchange_DbsD"/>
</dbReference>
<evidence type="ECO:0000256" key="14">
    <source>
        <dbReference type="ARBA" id="ARBA00023157"/>
    </source>
</evidence>
<dbReference type="GO" id="GO:0005886">
    <property type="term" value="C:plasma membrane"/>
    <property type="evidence" value="ECO:0007669"/>
    <property type="project" value="UniProtKB-SubCell"/>
</dbReference>
<dbReference type="InterPro" id="IPR028250">
    <property type="entry name" value="DsbDN"/>
</dbReference>
<feature type="chain" id="PRO_5010389198" description="Thiol:disulfide interchange protein DsbD" evidence="18">
    <location>
        <begin position="32"/>
        <end position="597"/>
    </location>
</feature>
<dbReference type="Gene3D" id="2.60.40.1250">
    <property type="entry name" value="Thiol:disulfide interchange protein DsbD, N-terminal domain"/>
    <property type="match status" value="1"/>
</dbReference>
<protein>
    <recommendedName>
        <fullName evidence="18">Thiol:disulfide interchange protein DsbD</fullName>
        <ecNumber evidence="18">1.8.1.8</ecNumber>
    </recommendedName>
    <alternativeName>
        <fullName evidence="18">Protein-disulfide reductase</fullName>
        <shortName evidence="18">Disulfide reductase</shortName>
    </alternativeName>
</protein>
<dbReference type="PANTHER" id="PTHR32234:SF0">
    <property type="entry name" value="THIOL:DISULFIDE INTERCHANGE PROTEIN DSBD"/>
    <property type="match status" value="1"/>
</dbReference>
<evidence type="ECO:0000313" key="21">
    <source>
        <dbReference type="Proteomes" id="UP000180088"/>
    </source>
</evidence>
<evidence type="ECO:0000256" key="5">
    <source>
        <dbReference type="ARBA" id="ARBA00022519"/>
    </source>
</evidence>
<feature type="transmembrane region" description="Helical" evidence="18">
    <location>
        <begin position="307"/>
        <end position="335"/>
    </location>
</feature>
<evidence type="ECO:0000256" key="10">
    <source>
        <dbReference type="ARBA" id="ARBA00022989"/>
    </source>
</evidence>
<name>A0A1S1WX26_9NEIS</name>
<dbReference type="InterPro" id="IPR036249">
    <property type="entry name" value="Thioredoxin-like_sf"/>
</dbReference>
<dbReference type="Gene3D" id="3.40.30.10">
    <property type="entry name" value="Glutaredoxin"/>
    <property type="match status" value="1"/>
</dbReference>
<keyword evidence="3 18" id="KW-0813">Transport</keyword>
<dbReference type="GO" id="GO:0009055">
    <property type="term" value="F:electron transfer activity"/>
    <property type="evidence" value="ECO:0007669"/>
    <property type="project" value="UniProtKB-UniRule"/>
</dbReference>
<evidence type="ECO:0000256" key="1">
    <source>
        <dbReference type="ARBA" id="ARBA00004429"/>
    </source>
</evidence>
<dbReference type="InterPro" id="IPR012336">
    <property type="entry name" value="Thioredoxin-like_fold"/>
</dbReference>
<feature type="transmembrane region" description="Helical" evidence="18">
    <location>
        <begin position="347"/>
        <end position="370"/>
    </location>
</feature>
<evidence type="ECO:0000256" key="12">
    <source>
        <dbReference type="ARBA" id="ARBA00023027"/>
    </source>
</evidence>
<dbReference type="GO" id="GO:0017004">
    <property type="term" value="P:cytochrome complex assembly"/>
    <property type="evidence" value="ECO:0007669"/>
    <property type="project" value="UniProtKB-UniRule"/>
</dbReference>
<keyword evidence="15 18" id="KW-0676">Redox-active center</keyword>
<evidence type="ECO:0000256" key="9">
    <source>
        <dbReference type="ARBA" id="ARBA00022982"/>
    </source>
</evidence>
<dbReference type="GO" id="GO:0045454">
    <property type="term" value="P:cell redox homeostasis"/>
    <property type="evidence" value="ECO:0007669"/>
    <property type="project" value="TreeGrafter"/>
</dbReference>
<evidence type="ECO:0000256" key="15">
    <source>
        <dbReference type="ARBA" id="ARBA00023284"/>
    </source>
</evidence>
<dbReference type="Proteomes" id="UP000180088">
    <property type="component" value="Unassembled WGS sequence"/>
</dbReference>
<feature type="transmembrane region" description="Helical" evidence="18">
    <location>
        <begin position="189"/>
        <end position="214"/>
    </location>
</feature>
<evidence type="ECO:0000256" key="8">
    <source>
        <dbReference type="ARBA" id="ARBA00022748"/>
    </source>
</evidence>
<dbReference type="RefSeq" id="WP_071116731.1">
    <property type="nucleotide sequence ID" value="NZ_MKCS01000002.1"/>
</dbReference>
<evidence type="ECO:0000256" key="11">
    <source>
        <dbReference type="ARBA" id="ARBA00023002"/>
    </source>
</evidence>
<evidence type="ECO:0000259" key="19">
    <source>
        <dbReference type="PROSITE" id="PS51352"/>
    </source>
</evidence>
<keyword evidence="14 18" id="KW-1015">Disulfide bond</keyword>
<comment type="catalytic activity">
    <reaction evidence="16 18">
        <text>[protein]-dithiol + NAD(+) = [protein]-disulfide + NADH + H(+)</text>
        <dbReference type="Rhea" id="RHEA:18749"/>
        <dbReference type="Rhea" id="RHEA-COMP:10593"/>
        <dbReference type="Rhea" id="RHEA-COMP:10594"/>
        <dbReference type="ChEBI" id="CHEBI:15378"/>
        <dbReference type="ChEBI" id="CHEBI:29950"/>
        <dbReference type="ChEBI" id="CHEBI:50058"/>
        <dbReference type="ChEBI" id="CHEBI:57540"/>
        <dbReference type="ChEBI" id="CHEBI:57945"/>
        <dbReference type="EC" id="1.8.1.8"/>
    </reaction>
</comment>
<evidence type="ECO:0000256" key="7">
    <source>
        <dbReference type="ARBA" id="ARBA00022729"/>
    </source>
</evidence>
<accession>A0A1S1WX26</accession>
<keyword evidence="10 18" id="KW-1133">Transmembrane helix</keyword>
<dbReference type="PANTHER" id="PTHR32234">
    <property type="entry name" value="THIOL:DISULFIDE INTERCHANGE PROTEIN DSBD"/>
    <property type="match status" value="1"/>
</dbReference>
<feature type="transmembrane region" description="Helical" evidence="18">
    <location>
        <begin position="226"/>
        <end position="257"/>
    </location>
</feature>
<comment type="subcellular location">
    <subcellularLocation>
        <location evidence="1 18">Cell inner membrane</location>
        <topology evidence="1 18">Multi-pass membrane protein</topology>
    </subcellularLocation>
</comment>
<evidence type="ECO:0000256" key="17">
    <source>
        <dbReference type="ARBA" id="ARBA00047804"/>
    </source>
</evidence>
<evidence type="ECO:0000256" key="3">
    <source>
        <dbReference type="ARBA" id="ARBA00022448"/>
    </source>
</evidence>
<keyword evidence="8 18" id="KW-0201">Cytochrome c-type biogenesis</keyword>
<comment type="similarity">
    <text evidence="2 18">Belongs to the thioredoxin family. DsbD subfamily.</text>
</comment>
<keyword evidence="11 18" id="KW-0560">Oxidoreductase</keyword>
<feature type="disulfide bond" description="Redox-active" evidence="18">
    <location>
        <begin position="131"/>
        <end position="137"/>
    </location>
</feature>
<dbReference type="InterPro" id="IPR003834">
    <property type="entry name" value="Cyt_c_assmbl_TM_dom"/>
</dbReference>
<dbReference type="InterPro" id="IPR013766">
    <property type="entry name" value="Thioredoxin_domain"/>
</dbReference>
<dbReference type="AlphaFoldDB" id="A0A1S1WX26"/>
<keyword evidence="13 18" id="KW-0472">Membrane</keyword>
<dbReference type="SUPFAM" id="SSF74863">
    <property type="entry name" value="Thiol:disulfide interchange protein DsbD, N-terminal domain (DsbD-alpha)"/>
    <property type="match status" value="1"/>
</dbReference>
<dbReference type="SUPFAM" id="SSF52833">
    <property type="entry name" value="Thioredoxin-like"/>
    <property type="match status" value="1"/>
</dbReference>
<keyword evidence="7 18" id="KW-0732">Signal</keyword>
<dbReference type="EC" id="1.8.1.8" evidence="18"/>
<feature type="transmembrane region" description="Helical" evidence="18">
    <location>
        <begin position="382"/>
        <end position="400"/>
    </location>
</feature>
<dbReference type="CDD" id="cd02953">
    <property type="entry name" value="DsbDgamma"/>
    <property type="match status" value="1"/>
</dbReference>
<evidence type="ECO:0000313" key="20">
    <source>
        <dbReference type="EMBL" id="OHX11706.1"/>
    </source>
</evidence>
<feature type="transmembrane region" description="Helical" evidence="18">
    <location>
        <begin position="263"/>
        <end position="286"/>
    </location>
</feature>
<comment type="catalytic activity">
    <reaction evidence="17 18">
        <text>[protein]-dithiol + NADP(+) = [protein]-disulfide + NADPH + H(+)</text>
        <dbReference type="Rhea" id="RHEA:18753"/>
        <dbReference type="Rhea" id="RHEA-COMP:10593"/>
        <dbReference type="Rhea" id="RHEA-COMP:10594"/>
        <dbReference type="ChEBI" id="CHEBI:15378"/>
        <dbReference type="ChEBI" id="CHEBI:29950"/>
        <dbReference type="ChEBI" id="CHEBI:50058"/>
        <dbReference type="ChEBI" id="CHEBI:57783"/>
        <dbReference type="ChEBI" id="CHEBI:58349"/>
        <dbReference type="EC" id="1.8.1.8"/>
    </reaction>
</comment>
<evidence type="ECO:0000256" key="16">
    <source>
        <dbReference type="ARBA" id="ARBA00047388"/>
    </source>
</evidence>
<evidence type="ECO:0000256" key="4">
    <source>
        <dbReference type="ARBA" id="ARBA00022475"/>
    </source>
</evidence>
<dbReference type="STRING" id="1903179.BI347_18875"/>
<feature type="disulfide bond" description="Redox-active" evidence="18">
    <location>
        <begin position="201"/>
        <end position="323"/>
    </location>
</feature>
<keyword evidence="12 18" id="KW-0520">NAD</keyword>
<dbReference type="NCBIfam" id="NF001419">
    <property type="entry name" value="PRK00293.1"/>
    <property type="match status" value="1"/>
</dbReference>
<evidence type="ECO:0000256" key="13">
    <source>
        <dbReference type="ARBA" id="ARBA00023136"/>
    </source>
</evidence>
<evidence type="ECO:0000256" key="2">
    <source>
        <dbReference type="ARBA" id="ARBA00007241"/>
    </source>
</evidence>
<dbReference type="Pfam" id="PF13098">
    <property type="entry name" value="Thioredoxin_2"/>
    <property type="match status" value="1"/>
</dbReference>
<reference evidence="20 21" key="1">
    <citation type="submission" date="2016-09" db="EMBL/GenBank/DDBJ databases">
        <title>Chromobacterium muskegensis sp. nov., an insecticidal bacterium isolated from Sphagnum bogs.</title>
        <authorList>
            <person name="Sparks M.E."/>
            <person name="Blackburn M.B."/>
            <person name="Gundersen-Rindal D.E."/>
            <person name="Mitchell A."/>
            <person name="Farrar R."/>
            <person name="Kuhar D."/>
        </authorList>
    </citation>
    <scope>NUCLEOTIDE SEQUENCE [LARGE SCALE GENOMIC DNA]</scope>
    <source>
        <strain evidence="20 21">37-2</strain>
    </source>
</reference>
<gene>
    <name evidence="18" type="primary">dsbD</name>
    <name evidence="20" type="ORF">BI347_18875</name>
</gene>
<dbReference type="OrthoDB" id="9811036at2"/>
<feature type="transmembrane region" description="Helical" evidence="18">
    <location>
        <begin position="406"/>
        <end position="427"/>
    </location>
</feature>
<feature type="disulfide bond" description="Redox-active" evidence="18">
    <location>
        <begin position="514"/>
        <end position="517"/>
    </location>
</feature>
<dbReference type="HAMAP" id="MF_00399">
    <property type="entry name" value="DbsD"/>
    <property type="match status" value="1"/>
</dbReference>
<feature type="signal peptide" evidence="18">
    <location>
        <begin position="1"/>
        <end position="31"/>
    </location>
</feature>
<keyword evidence="9 18" id="KW-0249">Electron transport</keyword>